<sequence length="151" mass="17012">MSFSDASAQLDTVPPYAKSRDTRRITVFLVTSLCRMAHSFTLLVEHENSISAVLCYFLCVDMENSSDGYLNNTPTQTQRAVFSRDSQLRGPMSFNPCCNHIPQSQKDLDGSTLSSINFRRDQVEGQTKIDERVVLNELELVDRCDLTPVLT</sequence>
<accession>A0A9P6NG67</accession>
<evidence type="ECO:0000313" key="2">
    <source>
        <dbReference type="Proteomes" id="UP000886653"/>
    </source>
</evidence>
<dbReference type="AlphaFoldDB" id="A0A9P6NG67"/>
<protein>
    <submittedName>
        <fullName evidence="1">Uncharacterized protein</fullName>
    </submittedName>
</protein>
<gene>
    <name evidence="1" type="ORF">CROQUDRAFT_94331</name>
</gene>
<proteinExistence type="predicted"/>
<dbReference type="Proteomes" id="UP000886653">
    <property type="component" value="Unassembled WGS sequence"/>
</dbReference>
<evidence type="ECO:0000313" key="1">
    <source>
        <dbReference type="EMBL" id="KAG0145002.1"/>
    </source>
</evidence>
<organism evidence="1 2">
    <name type="scientific">Cronartium quercuum f. sp. fusiforme G11</name>
    <dbReference type="NCBI Taxonomy" id="708437"/>
    <lineage>
        <taxon>Eukaryota</taxon>
        <taxon>Fungi</taxon>
        <taxon>Dikarya</taxon>
        <taxon>Basidiomycota</taxon>
        <taxon>Pucciniomycotina</taxon>
        <taxon>Pucciniomycetes</taxon>
        <taxon>Pucciniales</taxon>
        <taxon>Coleosporiaceae</taxon>
        <taxon>Cronartium</taxon>
    </lineage>
</organism>
<reference evidence="1" key="1">
    <citation type="submission" date="2013-11" db="EMBL/GenBank/DDBJ databases">
        <title>Genome sequence of the fusiform rust pathogen reveals effectors for host alternation and coevolution with pine.</title>
        <authorList>
            <consortium name="DOE Joint Genome Institute"/>
            <person name="Smith K."/>
            <person name="Pendleton A."/>
            <person name="Kubisiak T."/>
            <person name="Anderson C."/>
            <person name="Salamov A."/>
            <person name="Aerts A."/>
            <person name="Riley R."/>
            <person name="Clum A."/>
            <person name="Lindquist E."/>
            <person name="Ence D."/>
            <person name="Campbell M."/>
            <person name="Kronenberg Z."/>
            <person name="Feau N."/>
            <person name="Dhillon B."/>
            <person name="Hamelin R."/>
            <person name="Burleigh J."/>
            <person name="Smith J."/>
            <person name="Yandell M."/>
            <person name="Nelson C."/>
            <person name="Grigoriev I."/>
            <person name="Davis J."/>
        </authorList>
    </citation>
    <scope>NUCLEOTIDE SEQUENCE</scope>
    <source>
        <strain evidence="1">G11</strain>
    </source>
</reference>
<keyword evidence="2" id="KW-1185">Reference proteome</keyword>
<comment type="caution">
    <text evidence="1">The sequence shown here is derived from an EMBL/GenBank/DDBJ whole genome shotgun (WGS) entry which is preliminary data.</text>
</comment>
<name>A0A9P6NG67_9BASI</name>
<dbReference type="EMBL" id="MU167284">
    <property type="protein sequence ID" value="KAG0145002.1"/>
    <property type="molecule type" value="Genomic_DNA"/>
</dbReference>